<reference evidence="3" key="1">
    <citation type="submission" date="2020-07" db="EMBL/GenBank/DDBJ databases">
        <title>Complete genome sequencing of Clostridia bacterium strain 12CBH8.</title>
        <authorList>
            <person name="Sakamoto M."/>
            <person name="Murakami T."/>
            <person name="Mori H."/>
        </authorList>
    </citation>
    <scope>NUCLEOTIDE SEQUENCE [LARGE SCALE GENOMIC DNA]</scope>
    <source>
        <strain evidence="3">12CBH8</strain>
    </source>
</reference>
<dbReference type="KEGG" id="sman:C12CBH8_21130"/>
<sequence>MQRFTEKTNDGRYQTKQDAVVPSREGYIGPAIERLGQVEELMEFLTKQQEQLSKDLESLRMQGKTHSARFRDKMAQKLTNSHILSALRPAFGDR</sequence>
<protein>
    <submittedName>
        <fullName evidence="2">Uncharacterized protein</fullName>
    </submittedName>
</protein>
<dbReference type="EMBL" id="AP023321">
    <property type="protein sequence ID" value="BCI61474.1"/>
    <property type="molecule type" value="Genomic_DNA"/>
</dbReference>
<keyword evidence="3" id="KW-1185">Reference proteome</keyword>
<feature type="coiled-coil region" evidence="1">
    <location>
        <begin position="35"/>
        <end position="62"/>
    </location>
</feature>
<keyword evidence="1" id="KW-0175">Coiled coil</keyword>
<accession>A0A7I8DA56</accession>
<dbReference type="AlphaFoldDB" id="A0A7I8DA56"/>
<name>A0A7I8DA56_9FIRM</name>
<evidence type="ECO:0000313" key="2">
    <source>
        <dbReference type="EMBL" id="BCI61474.1"/>
    </source>
</evidence>
<evidence type="ECO:0000313" key="3">
    <source>
        <dbReference type="Proteomes" id="UP000593890"/>
    </source>
</evidence>
<organism evidence="2 3">
    <name type="scientific">Solibaculum mannosilyticum</name>
    <dbReference type="NCBI Taxonomy" id="2780922"/>
    <lineage>
        <taxon>Bacteria</taxon>
        <taxon>Bacillati</taxon>
        <taxon>Bacillota</taxon>
        <taxon>Clostridia</taxon>
        <taxon>Eubacteriales</taxon>
        <taxon>Oscillospiraceae</taxon>
        <taxon>Solibaculum</taxon>
    </lineage>
</organism>
<dbReference type="Proteomes" id="UP000593890">
    <property type="component" value="Chromosome"/>
</dbReference>
<gene>
    <name evidence="2" type="ORF">C12CBH8_21130</name>
</gene>
<proteinExistence type="predicted"/>
<evidence type="ECO:0000256" key="1">
    <source>
        <dbReference type="SAM" id="Coils"/>
    </source>
</evidence>
<dbReference type="RefSeq" id="WP_215533222.1">
    <property type="nucleotide sequence ID" value="NZ_AP023321.1"/>
</dbReference>